<dbReference type="Proteomes" id="UP001145087">
    <property type="component" value="Unassembled WGS sequence"/>
</dbReference>
<dbReference type="InterPro" id="IPR022398">
    <property type="entry name" value="Peptidase_S8_His-AS"/>
</dbReference>
<name>A0A9X3F920_9BACT</name>
<organism evidence="11 12">
    <name type="scientific">Draconibacterium aestuarii</name>
    <dbReference type="NCBI Taxonomy" id="2998507"/>
    <lineage>
        <taxon>Bacteria</taxon>
        <taxon>Pseudomonadati</taxon>
        <taxon>Bacteroidota</taxon>
        <taxon>Bacteroidia</taxon>
        <taxon>Marinilabiliales</taxon>
        <taxon>Prolixibacteraceae</taxon>
        <taxon>Draconibacterium</taxon>
    </lineage>
</organism>
<feature type="chain" id="PRO_5040840388" evidence="8">
    <location>
        <begin position="21"/>
        <end position="408"/>
    </location>
</feature>
<dbReference type="InterPro" id="IPR010259">
    <property type="entry name" value="S8pro/Inhibitor_I9"/>
</dbReference>
<dbReference type="EMBL" id="JAPOHD010000063">
    <property type="protein sequence ID" value="MCY1722763.1"/>
    <property type="molecule type" value="Genomic_DNA"/>
</dbReference>
<dbReference type="InterPro" id="IPR023828">
    <property type="entry name" value="Peptidase_S8_Ser-AS"/>
</dbReference>
<feature type="active site" description="Charge relay system" evidence="5">
    <location>
        <position position="373"/>
    </location>
</feature>
<keyword evidence="2 5" id="KW-0645">Protease</keyword>
<dbReference type="InterPro" id="IPR036852">
    <property type="entry name" value="Peptidase_S8/S53_dom_sf"/>
</dbReference>
<feature type="domain" description="Peptidase S8/S53" evidence="9">
    <location>
        <begin position="179"/>
        <end position="384"/>
    </location>
</feature>
<evidence type="ECO:0000259" key="10">
    <source>
        <dbReference type="Pfam" id="PF05922"/>
    </source>
</evidence>
<dbReference type="PRINTS" id="PR00723">
    <property type="entry name" value="SUBTILISIN"/>
</dbReference>
<keyword evidence="8" id="KW-0732">Signal</keyword>
<dbReference type="InterPro" id="IPR023827">
    <property type="entry name" value="Peptidase_S8_Asp-AS"/>
</dbReference>
<feature type="domain" description="Inhibitor I9" evidence="10">
    <location>
        <begin position="45"/>
        <end position="130"/>
    </location>
</feature>
<sequence>MKKFLLYFLSLFFLFVVTQSCEEIMEVETSRNEPELKSAQSSKQSYIVVLNDGELNQQLIKLKGYEKKQSAVKTKSIQILKRTGITDGEIGHVYGTALKGFSVKISPGQLKKLESDASVKYVEEDQIITLGLPDFGAKKPGNGGGKPSGGTTTPPAQSTPWGIARVNGGSITGSGTAWVIDTGIDLDHPDLNVDQAKCVSFLGGKEADNPDDQNGHGTHVAGTIAAIDNSEGVIGVSPGSTVVAVRVLDRRGSGTYSGVIAGIDYVGANGSNGDVANMSLGGGFSQALNDAVVAASANVKFAVAAGNESTNAGSKSPASANGPNIYTISAMSNGDNWAGFSNYGNPPVDYCAPGVSIKSTWKDGGYNTISGTSMATPHVAGILLLGSIKSGGTVNGDPDGNPDSIAVH</sequence>
<feature type="active site" description="Charge relay system" evidence="5">
    <location>
        <position position="181"/>
    </location>
</feature>
<dbReference type="CDD" id="cd04077">
    <property type="entry name" value="Peptidases_S8_PCSK9_ProteinaseK_like"/>
    <property type="match status" value="1"/>
</dbReference>
<feature type="signal peptide" evidence="8">
    <location>
        <begin position="1"/>
        <end position="20"/>
    </location>
</feature>
<evidence type="ECO:0000313" key="11">
    <source>
        <dbReference type="EMBL" id="MCY1722763.1"/>
    </source>
</evidence>
<evidence type="ECO:0000256" key="3">
    <source>
        <dbReference type="ARBA" id="ARBA00022801"/>
    </source>
</evidence>
<feature type="active site" description="Charge relay system" evidence="5">
    <location>
        <position position="216"/>
    </location>
</feature>
<evidence type="ECO:0000256" key="8">
    <source>
        <dbReference type="SAM" id="SignalP"/>
    </source>
</evidence>
<evidence type="ECO:0000256" key="6">
    <source>
        <dbReference type="RuleBase" id="RU003355"/>
    </source>
</evidence>
<evidence type="ECO:0000256" key="5">
    <source>
        <dbReference type="PROSITE-ProRule" id="PRU01240"/>
    </source>
</evidence>
<comment type="similarity">
    <text evidence="1 5 6">Belongs to the peptidase S8 family.</text>
</comment>
<evidence type="ECO:0000256" key="4">
    <source>
        <dbReference type="ARBA" id="ARBA00022825"/>
    </source>
</evidence>
<dbReference type="AlphaFoldDB" id="A0A9X3F920"/>
<accession>A0A9X3F920</accession>
<dbReference type="InterPro" id="IPR034193">
    <property type="entry name" value="PCSK9_ProteinaseK-like"/>
</dbReference>
<dbReference type="GO" id="GO:0006508">
    <property type="term" value="P:proteolysis"/>
    <property type="evidence" value="ECO:0007669"/>
    <property type="project" value="UniProtKB-KW"/>
</dbReference>
<dbReference type="PANTHER" id="PTHR43806">
    <property type="entry name" value="PEPTIDASE S8"/>
    <property type="match status" value="1"/>
</dbReference>
<dbReference type="PANTHER" id="PTHR43806:SF11">
    <property type="entry name" value="CEREVISIN-RELATED"/>
    <property type="match status" value="1"/>
</dbReference>
<dbReference type="SUPFAM" id="SSF52743">
    <property type="entry name" value="Subtilisin-like"/>
    <property type="match status" value="1"/>
</dbReference>
<evidence type="ECO:0000256" key="7">
    <source>
        <dbReference type="SAM" id="MobiDB-lite"/>
    </source>
</evidence>
<evidence type="ECO:0000256" key="1">
    <source>
        <dbReference type="ARBA" id="ARBA00011073"/>
    </source>
</evidence>
<dbReference type="InterPro" id="IPR050131">
    <property type="entry name" value="Peptidase_S8_subtilisin-like"/>
</dbReference>
<keyword evidence="12" id="KW-1185">Reference proteome</keyword>
<dbReference type="PROSITE" id="PS51257">
    <property type="entry name" value="PROKAR_LIPOPROTEIN"/>
    <property type="match status" value="1"/>
</dbReference>
<dbReference type="GO" id="GO:0005615">
    <property type="term" value="C:extracellular space"/>
    <property type="evidence" value="ECO:0007669"/>
    <property type="project" value="TreeGrafter"/>
</dbReference>
<keyword evidence="4 5" id="KW-0720">Serine protease</keyword>
<dbReference type="SUPFAM" id="SSF54897">
    <property type="entry name" value="Protease propeptides/inhibitors"/>
    <property type="match status" value="1"/>
</dbReference>
<proteinExistence type="inferred from homology"/>
<dbReference type="GO" id="GO:0004252">
    <property type="term" value="F:serine-type endopeptidase activity"/>
    <property type="evidence" value="ECO:0007669"/>
    <property type="project" value="UniProtKB-UniRule"/>
</dbReference>
<dbReference type="Gene3D" id="3.30.70.80">
    <property type="entry name" value="Peptidase S8 propeptide/proteinase inhibitor I9"/>
    <property type="match status" value="1"/>
</dbReference>
<dbReference type="RefSeq" id="WP_343335088.1">
    <property type="nucleotide sequence ID" value="NZ_JAPOHD010000063.1"/>
</dbReference>
<dbReference type="InterPro" id="IPR000209">
    <property type="entry name" value="Peptidase_S8/S53_dom"/>
</dbReference>
<dbReference type="Gene3D" id="3.40.50.200">
    <property type="entry name" value="Peptidase S8/S53 domain"/>
    <property type="match status" value="1"/>
</dbReference>
<reference evidence="11" key="1">
    <citation type="submission" date="2022-11" db="EMBL/GenBank/DDBJ databases">
        <title>Marilongibacter aestuarii gen. nov., sp. nov., isolated from tidal flat sediment.</title>
        <authorList>
            <person name="Jiayan W."/>
        </authorList>
    </citation>
    <scope>NUCLEOTIDE SEQUENCE</scope>
    <source>
        <strain evidence="11">Z1-6</strain>
    </source>
</reference>
<gene>
    <name evidence="11" type="ORF">OU798_20605</name>
</gene>
<feature type="region of interest" description="Disordered" evidence="7">
    <location>
        <begin position="133"/>
        <end position="157"/>
    </location>
</feature>
<protein>
    <submittedName>
        <fullName evidence="11">S8 family peptidase</fullName>
    </submittedName>
</protein>
<evidence type="ECO:0000256" key="2">
    <source>
        <dbReference type="ARBA" id="ARBA00022670"/>
    </source>
</evidence>
<comment type="caution">
    <text evidence="11">The sequence shown here is derived from an EMBL/GenBank/DDBJ whole genome shotgun (WGS) entry which is preliminary data.</text>
</comment>
<keyword evidence="3 5" id="KW-0378">Hydrolase</keyword>
<dbReference type="InterPro" id="IPR015500">
    <property type="entry name" value="Peptidase_S8_subtilisin-rel"/>
</dbReference>
<dbReference type="Pfam" id="PF00082">
    <property type="entry name" value="Peptidase_S8"/>
    <property type="match status" value="1"/>
</dbReference>
<dbReference type="Pfam" id="PF05922">
    <property type="entry name" value="Inhibitor_I9"/>
    <property type="match status" value="1"/>
</dbReference>
<evidence type="ECO:0000259" key="9">
    <source>
        <dbReference type="Pfam" id="PF00082"/>
    </source>
</evidence>
<dbReference type="PROSITE" id="PS00137">
    <property type="entry name" value="SUBTILASE_HIS"/>
    <property type="match status" value="1"/>
</dbReference>
<dbReference type="PROSITE" id="PS00136">
    <property type="entry name" value="SUBTILASE_ASP"/>
    <property type="match status" value="1"/>
</dbReference>
<evidence type="ECO:0000313" key="12">
    <source>
        <dbReference type="Proteomes" id="UP001145087"/>
    </source>
</evidence>
<dbReference type="PROSITE" id="PS00138">
    <property type="entry name" value="SUBTILASE_SER"/>
    <property type="match status" value="1"/>
</dbReference>
<dbReference type="PROSITE" id="PS51892">
    <property type="entry name" value="SUBTILASE"/>
    <property type="match status" value="1"/>
</dbReference>
<dbReference type="InterPro" id="IPR037045">
    <property type="entry name" value="S8pro/Inhibitor_I9_sf"/>
</dbReference>